<comment type="similarity">
    <text evidence="1">Belongs to the WD repeat ESC family.</text>
</comment>
<dbReference type="Pfam" id="PF00400">
    <property type="entry name" value="WD40"/>
    <property type="match status" value="3"/>
</dbReference>
<feature type="region of interest" description="Disordered" evidence="7">
    <location>
        <begin position="387"/>
        <end position="422"/>
    </location>
</feature>
<reference evidence="8" key="1">
    <citation type="journal article" date="2020" name="Stud. Mycol.">
        <title>101 Dothideomycetes genomes: a test case for predicting lifestyles and emergence of pathogens.</title>
        <authorList>
            <person name="Haridas S."/>
            <person name="Albert R."/>
            <person name="Binder M."/>
            <person name="Bloem J."/>
            <person name="Labutti K."/>
            <person name="Salamov A."/>
            <person name="Andreopoulos B."/>
            <person name="Baker S."/>
            <person name="Barry K."/>
            <person name="Bills G."/>
            <person name="Bluhm B."/>
            <person name="Cannon C."/>
            <person name="Castanera R."/>
            <person name="Culley D."/>
            <person name="Daum C."/>
            <person name="Ezra D."/>
            <person name="Gonzalez J."/>
            <person name="Henrissat B."/>
            <person name="Kuo A."/>
            <person name="Liang C."/>
            <person name="Lipzen A."/>
            <person name="Lutzoni F."/>
            <person name="Magnuson J."/>
            <person name="Mondo S."/>
            <person name="Nolan M."/>
            <person name="Ohm R."/>
            <person name="Pangilinan J."/>
            <person name="Park H.-J."/>
            <person name="Ramirez L."/>
            <person name="Alfaro M."/>
            <person name="Sun H."/>
            <person name="Tritt A."/>
            <person name="Yoshinaga Y."/>
            <person name="Zwiers L.-H."/>
            <person name="Turgeon B."/>
            <person name="Goodwin S."/>
            <person name="Spatafora J."/>
            <person name="Crous P."/>
            <person name="Grigoriev I."/>
        </authorList>
    </citation>
    <scope>NUCLEOTIDE SEQUENCE</scope>
    <source>
        <strain evidence="8">CBS 175.79</strain>
    </source>
</reference>
<keyword evidence="9" id="KW-1185">Reference proteome</keyword>
<feature type="repeat" description="WD" evidence="6">
    <location>
        <begin position="156"/>
        <end position="189"/>
    </location>
</feature>
<dbReference type="InterPro" id="IPR036322">
    <property type="entry name" value="WD40_repeat_dom_sf"/>
</dbReference>
<evidence type="ECO:0000256" key="2">
    <source>
        <dbReference type="ARBA" id="ARBA00022574"/>
    </source>
</evidence>
<evidence type="ECO:0000313" key="8">
    <source>
        <dbReference type="EMBL" id="KAF2019386.1"/>
    </source>
</evidence>
<evidence type="ECO:0000256" key="1">
    <source>
        <dbReference type="ARBA" id="ARBA00008075"/>
    </source>
</evidence>
<keyword evidence="4" id="KW-0805">Transcription regulation</keyword>
<dbReference type="InterPro" id="IPR001680">
    <property type="entry name" value="WD40_rpt"/>
</dbReference>
<dbReference type="PROSITE" id="PS50082">
    <property type="entry name" value="WD_REPEATS_2"/>
    <property type="match status" value="2"/>
</dbReference>
<evidence type="ECO:0000313" key="9">
    <source>
        <dbReference type="Proteomes" id="UP000799778"/>
    </source>
</evidence>
<proteinExistence type="inferred from homology"/>
<keyword evidence="3" id="KW-0677">Repeat</keyword>
<evidence type="ECO:0000256" key="7">
    <source>
        <dbReference type="SAM" id="MobiDB-lite"/>
    </source>
</evidence>
<accession>A0A6A5Y2A3</accession>
<dbReference type="PROSITE" id="PS50294">
    <property type="entry name" value="WD_REPEATS_REGION"/>
    <property type="match status" value="2"/>
</dbReference>
<evidence type="ECO:0000256" key="3">
    <source>
        <dbReference type="ARBA" id="ARBA00022737"/>
    </source>
</evidence>
<evidence type="ECO:0000256" key="4">
    <source>
        <dbReference type="ARBA" id="ARBA00023015"/>
    </source>
</evidence>
<name>A0A6A5Y2A3_9PLEO</name>
<keyword evidence="2 6" id="KW-0853">WD repeat</keyword>
<dbReference type="PANTHER" id="PTHR10253">
    <property type="entry name" value="POLYCOMB PROTEIN"/>
    <property type="match status" value="1"/>
</dbReference>
<dbReference type="GeneID" id="54291034"/>
<evidence type="ECO:0000256" key="5">
    <source>
        <dbReference type="ARBA" id="ARBA00023163"/>
    </source>
</evidence>
<sequence>MHRYETTTWYDIKFCPYTQSGKPPVFAVTGASNTVICRCIPSEDDAIEVLRWFQDEDHQEIGVDVGFGLNSLAWSRVKNGDPLVCVAGSDPRIKILNVVTGEIVMTLAGHGGAIQDLAVCPTDPYVLASASDDQGIRIWSLDPAHEKQRCAAILHGEGHQESVLALGFHRNGKWLLSGGLDARVNLWHIPAVQKGGSLSDRTPVIHYPHFSSTEIHTDYIDCIQFYGDLILSRAARGGQIILWRIDNFDGADLSAPPAAPVPLEATSFENEEVRLPTDWTLKTRSAWDGRFQRLLAFGLPNVGDEYYLRFSLFHGLGQPPILAAGNVGKSTVFFWDLQALEDAGVGDALSLADSDPSKVLDKTWALRNQDRAASEASSSSSVTASVAASEVESGRSTPVTGISGPRPVGRPPGRRKKKVKKAKEVTVQKGIGDPFHPIKAHKSVVVPKYAFTVRQVAWSPCGDWCIATGDKGVIAIFRR</sequence>
<dbReference type="Gene3D" id="2.130.10.10">
    <property type="entry name" value="YVTN repeat-like/Quinoprotein amine dehydrogenase"/>
    <property type="match status" value="1"/>
</dbReference>
<dbReference type="InterPro" id="IPR051243">
    <property type="entry name" value="PcG_WD-repeat"/>
</dbReference>
<dbReference type="SUPFAM" id="SSF50978">
    <property type="entry name" value="WD40 repeat-like"/>
    <property type="match status" value="1"/>
</dbReference>
<keyword evidence="5" id="KW-0804">Transcription</keyword>
<dbReference type="Proteomes" id="UP000799778">
    <property type="component" value="Unassembled WGS sequence"/>
</dbReference>
<evidence type="ECO:0000256" key="6">
    <source>
        <dbReference type="PROSITE-ProRule" id="PRU00221"/>
    </source>
</evidence>
<dbReference type="SMART" id="SM00320">
    <property type="entry name" value="WD40"/>
    <property type="match status" value="4"/>
</dbReference>
<feature type="repeat" description="WD" evidence="6">
    <location>
        <begin position="107"/>
        <end position="149"/>
    </location>
</feature>
<dbReference type="OrthoDB" id="7318948at2759"/>
<protein>
    <submittedName>
        <fullName evidence="8">WD40 repeat-like protein</fullName>
    </submittedName>
</protein>
<dbReference type="InterPro" id="IPR015943">
    <property type="entry name" value="WD40/YVTN_repeat-like_dom_sf"/>
</dbReference>
<dbReference type="AlphaFoldDB" id="A0A6A5Y2A3"/>
<gene>
    <name evidence="8" type="ORF">BU24DRAFT_489359</name>
</gene>
<feature type="compositionally biased region" description="Basic residues" evidence="7">
    <location>
        <begin position="412"/>
        <end position="421"/>
    </location>
</feature>
<dbReference type="RefSeq" id="XP_033387725.1">
    <property type="nucleotide sequence ID" value="XM_033533637.1"/>
</dbReference>
<organism evidence="8 9">
    <name type="scientific">Aaosphaeria arxii CBS 175.79</name>
    <dbReference type="NCBI Taxonomy" id="1450172"/>
    <lineage>
        <taxon>Eukaryota</taxon>
        <taxon>Fungi</taxon>
        <taxon>Dikarya</taxon>
        <taxon>Ascomycota</taxon>
        <taxon>Pezizomycotina</taxon>
        <taxon>Dothideomycetes</taxon>
        <taxon>Pleosporomycetidae</taxon>
        <taxon>Pleosporales</taxon>
        <taxon>Pleosporales incertae sedis</taxon>
        <taxon>Aaosphaeria</taxon>
    </lineage>
</organism>
<dbReference type="EMBL" id="ML978067">
    <property type="protein sequence ID" value="KAF2019386.1"/>
    <property type="molecule type" value="Genomic_DNA"/>
</dbReference>